<keyword evidence="3" id="KW-0812">Transmembrane</keyword>
<dbReference type="PANTHER" id="PTHR48083">
    <property type="entry name" value="MEDIUM-CHAIN SPECIFIC ACYL-COA DEHYDROGENASE, MITOCHONDRIAL-RELATED"/>
    <property type="match status" value="1"/>
</dbReference>
<dbReference type="GO" id="GO:0050660">
    <property type="term" value="F:flavin adenine dinucleotide binding"/>
    <property type="evidence" value="ECO:0007669"/>
    <property type="project" value="InterPro"/>
</dbReference>
<dbReference type="Gene3D" id="1.10.540.10">
    <property type="entry name" value="Acyl-CoA dehydrogenase/oxidase, N-terminal domain"/>
    <property type="match status" value="1"/>
</dbReference>
<dbReference type="InterPro" id="IPR046373">
    <property type="entry name" value="Acyl-CoA_Oxase/DH_mid-dom_sf"/>
</dbReference>
<evidence type="ECO:0000256" key="2">
    <source>
        <dbReference type="ARBA" id="ARBA00049661"/>
    </source>
</evidence>
<dbReference type="OrthoDB" id="3404950at2"/>
<dbReference type="InterPro" id="IPR050741">
    <property type="entry name" value="Acyl-CoA_dehydrogenase"/>
</dbReference>
<keyword evidence="3" id="KW-0472">Membrane</keyword>
<comment type="similarity">
    <text evidence="2">Belongs to the HpaH/HsaA monooxygenase family.</text>
</comment>
<reference evidence="6 7" key="1">
    <citation type="submission" date="2018-11" db="EMBL/GenBank/DDBJ databases">
        <title>Trebonia kvetii gen.nov., sp.nov., a novel acidophilic actinobacterium, and proposal of the new actinobacterial family Treboniaceae fam. nov.</title>
        <authorList>
            <person name="Rapoport D."/>
            <person name="Sagova-Mareckova M."/>
            <person name="Sedlacek I."/>
            <person name="Provaznik J."/>
            <person name="Kralova S."/>
            <person name="Pavlinic D."/>
            <person name="Benes V."/>
            <person name="Kopecky J."/>
        </authorList>
    </citation>
    <scope>NUCLEOTIDE SEQUENCE [LARGE SCALE GENOMIC DNA]</scope>
    <source>
        <strain evidence="6 7">15Tr583</strain>
    </source>
</reference>
<dbReference type="GO" id="GO:0033539">
    <property type="term" value="P:fatty acid beta-oxidation using acyl-CoA dehydrogenase"/>
    <property type="evidence" value="ECO:0007669"/>
    <property type="project" value="TreeGrafter"/>
</dbReference>
<proteinExistence type="inferred from homology"/>
<feature type="domain" description="Acyl-CoA dehydrogenase/oxidase N-terminal" evidence="4">
    <location>
        <begin position="16"/>
        <end position="99"/>
    </location>
</feature>
<accession>A0A6P2BNM7</accession>
<keyword evidence="7" id="KW-1185">Reference proteome</keyword>
<dbReference type="Gene3D" id="1.20.140.10">
    <property type="entry name" value="Butyryl-CoA Dehydrogenase, subunit A, domain 3"/>
    <property type="match status" value="1"/>
</dbReference>
<keyword evidence="1" id="KW-0560">Oxidoreductase</keyword>
<dbReference type="PANTHER" id="PTHR48083:SF2">
    <property type="entry name" value="MEDIUM-CHAIN SPECIFIC ACYL-COA DEHYDROGENASE, MITOCHONDRIAL"/>
    <property type="match status" value="1"/>
</dbReference>
<dbReference type="AlphaFoldDB" id="A0A6P2BNM7"/>
<dbReference type="Pfam" id="PF08028">
    <property type="entry name" value="Acyl-CoA_dh_2"/>
    <property type="match status" value="1"/>
</dbReference>
<evidence type="ECO:0000313" key="7">
    <source>
        <dbReference type="Proteomes" id="UP000460272"/>
    </source>
</evidence>
<feature type="domain" description="Acyl-CoA dehydrogenase C-terminal" evidence="5">
    <location>
        <begin position="256"/>
        <end position="384"/>
    </location>
</feature>
<gene>
    <name evidence="6" type="ORF">EAS64_39805</name>
</gene>
<protein>
    <submittedName>
        <fullName evidence="6">Oxidoreductase</fullName>
    </submittedName>
</protein>
<dbReference type="GO" id="GO:0005737">
    <property type="term" value="C:cytoplasm"/>
    <property type="evidence" value="ECO:0007669"/>
    <property type="project" value="TreeGrafter"/>
</dbReference>
<dbReference type="GO" id="GO:0003995">
    <property type="term" value="F:acyl-CoA dehydrogenase activity"/>
    <property type="evidence" value="ECO:0007669"/>
    <property type="project" value="TreeGrafter"/>
</dbReference>
<dbReference type="InterPro" id="IPR013107">
    <property type="entry name" value="Acyl-CoA_DH_C"/>
</dbReference>
<evidence type="ECO:0000259" key="4">
    <source>
        <dbReference type="Pfam" id="PF02771"/>
    </source>
</evidence>
<organism evidence="6 7">
    <name type="scientific">Trebonia kvetii</name>
    <dbReference type="NCBI Taxonomy" id="2480626"/>
    <lineage>
        <taxon>Bacteria</taxon>
        <taxon>Bacillati</taxon>
        <taxon>Actinomycetota</taxon>
        <taxon>Actinomycetes</taxon>
        <taxon>Streptosporangiales</taxon>
        <taxon>Treboniaceae</taxon>
        <taxon>Trebonia</taxon>
    </lineage>
</organism>
<dbReference type="InterPro" id="IPR013786">
    <property type="entry name" value="AcylCoA_DH/ox_N"/>
</dbReference>
<dbReference type="SUPFAM" id="SSF56645">
    <property type="entry name" value="Acyl-CoA dehydrogenase NM domain-like"/>
    <property type="match status" value="1"/>
</dbReference>
<dbReference type="Gene3D" id="2.40.110.10">
    <property type="entry name" value="Butyryl-CoA Dehydrogenase, subunit A, domain 2"/>
    <property type="match status" value="1"/>
</dbReference>
<dbReference type="RefSeq" id="WP_145861893.1">
    <property type="nucleotide sequence ID" value="NZ_RPFW01000011.1"/>
</dbReference>
<dbReference type="EMBL" id="RPFW01000011">
    <property type="protein sequence ID" value="TVY99805.1"/>
    <property type="molecule type" value="Genomic_DNA"/>
</dbReference>
<sequence>MADTLELTAQSEAGRRLRDAAAAMVPMLRGEAAEIERQGAMTPAVLSALTDAGIFKMAVPPELGGYALGARDVVEIVSALARGDGSAAWMAFVGSGLRMVSMFPQPLVDEVFAQRDTWVGPLCIGASVFSTSVGTARRADGGWLVSGRWAFGSGCRHTAWAAVGVEFELGGHPGRGMALLPREDFEILDDWKVMGLSGTSSNGITTSGEVFVPDHRLVDMAELGPIMDEAPNRYSGLAFRAGMRGAMLTVCLYNVSIALGMAAGVLECFAKQARKRKPFNLPYPSVAEMPSVQVVAGKARAMINNAGTLMRAHADEIDRRSLAGEDFSAPEESEMTMDLVYATNLCEDAINSLQVAIGSSTAALSNPIQRSVRDIRVLASHGAIRIDPLAEINGRQVLGLPPFSMFAGGLAKVAG</sequence>
<dbReference type="SUPFAM" id="SSF47203">
    <property type="entry name" value="Acyl-CoA dehydrogenase C-terminal domain-like"/>
    <property type="match status" value="1"/>
</dbReference>
<comment type="caution">
    <text evidence="6">The sequence shown here is derived from an EMBL/GenBank/DDBJ whole genome shotgun (WGS) entry which is preliminary data.</text>
</comment>
<evidence type="ECO:0000256" key="3">
    <source>
        <dbReference type="SAM" id="Phobius"/>
    </source>
</evidence>
<dbReference type="Pfam" id="PF02771">
    <property type="entry name" value="Acyl-CoA_dh_N"/>
    <property type="match status" value="1"/>
</dbReference>
<name>A0A6P2BNM7_9ACTN</name>
<dbReference type="InterPro" id="IPR009100">
    <property type="entry name" value="AcylCoA_DH/oxidase_NM_dom_sf"/>
</dbReference>
<dbReference type="Proteomes" id="UP000460272">
    <property type="component" value="Unassembled WGS sequence"/>
</dbReference>
<evidence type="ECO:0000256" key="1">
    <source>
        <dbReference type="ARBA" id="ARBA00023002"/>
    </source>
</evidence>
<keyword evidence="3" id="KW-1133">Transmembrane helix</keyword>
<feature type="transmembrane region" description="Helical" evidence="3">
    <location>
        <begin position="246"/>
        <end position="270"/>
    </location>
</feature>
<dbReference type="PIRSF" id="PIRSF016578">
    <property type="entry name" value="HsaA"/>
    <property type="match status" value="1"/>
</dbReference>
<evidence type="ECO:0000313" key="6">
    <source>
        <dbReference type="EMBL" id="TVY99805.1"/>
    </source>
</evidence>
<evidence type="ECO:0000259" key="5">
    <source>
        <dbReference type="Pfam" id="PF08028"/>
    </source>
</evidence>
<dbReference type="InterPro" id="IPR037069">
    <property type="entry name" value="AcylCoA_DH/ox_N_sf"/>
</dbReference>
<dbReference type="InterPro" id="IPR036250">
    <property type="entry name" value="AcylCo_DH-like_C"/>
</dbReference>